<reference evidence="1 2" key="1">
    <citation type="submission" date="2019-01" db="EMBL/GenBank/DDBJ databases">
        <title>The draft genome of Rhizobium sp. 24NR.</title>
        <authorList>
            <person name="Liu L."/>
            <person name="Liang L."/>
            <person name="Shi S."/>
            <person name="Xu L."/>
            <person name="Wang X."/>
            <person name="Li L."/>
            <person name="Zhang X."/>
        </authorList>
    </citation>
    <scope>NUCLEOTIDE SEQUENCE [LARGE SCALE GENOMIC DNA]</scope>
    <source>
        <strain evidence="1 2">24NR</strain>
    </source>
</reference>
<dbReference type="AlphaFoldDB" id="A0A3S3SF96"/>
<organism evidence="1 2">
    <name type="scientific">Neorhizobium lilium</name>
    <dbReference type="NCBI Taxonomy" id="2503024"/>
    <lineage>
        <taxon>Bacteria</taxon>
        <taxon>Pseudomonadati</taxon>
        <taxon>Pseudomonadota</taxon>
        <taxon>Alphaproteobacteria</taxon>
        <taxon>Hyphomicrobiales</taxon>
        <taxon>Rhizobiaceae</taxon>
        <taxon>Rhizobium/Agrobacterium group</taxon>
        <taxon>Neorhizobium</taxon>
    </lineage>
</organism>
<proteinExistence type="predicted"/>
<keyword evidence="2" id="KW-1185">Reference proteome</keyword>
<sequence>MADTSPNLEMPFILPSQAQKHVTHNEALLRLDALVHLTILAEQPTPPPSPDEGACYLVAASAAGAWDGRQGRIACWQDGAWSFIQPRLGWRAWFAGIGRLKVFSGSAWQDIPLPQSGSLDQLGIGATPDVTNRLALASPASLFNHAGSGHQIKVNKAAGSDTASLLFQSNWTGYAEMGLAGNNQFSIKVSDGTSWKTALAVTGAGHVSKPAQPVARAFRPGTTFTPTAGQQSGFTDFGLNQGGFALGGSAAAAGGFGIVVPAAGIYQISLNLALASSSGHGATVLKNGTQTLLSVAGSSGAAQTQSAIGIFALAASDVLTLGHSGIAEIQLGSGKTEISLVMI</sequence>
<dbReference type="EMBL" id="SBIP01000002">
    <property type="protein sequence ID" value="RWX78911.1"/>
    <property type="molecule type" value="Genomic_DNA"/>
</dbReference>
<dbReference type="Pfam" id="PF10983">
    <property type="entry name" value="DUF2793"/>
    <property type="match status" value="1"/>
</dbReference>
<dbReference type="InterPro" id="IPR021251">
    <property type="entry name" value="DUF2793"/>
</dbReference>
<dbReference type="Proteomes" id="UP000287687">
    <property type="component" value="Unassembled WGS sequence"/>
</dbReference>
<accession>A0A3S3SF96</accession>
<gene>
    <name evidence="1" type="ORF">EPK99_10060</name>
</gene>
<evidence type="ECO:0000313" key="2">
    <source>
        <dbReference type="Proteomes" id="UP000287687"/>
    </source>
</evidence>
<name>A0A3S3SF96_9HYPH</name>
<dbReference type="RefSeq" id="WP_128442887.1">
    <property type="nucleotide sequence ID" value="NZ_SBIP01000002.1"/>
</dbReference>
<dbReference type="OrthoDB" id="564699at2"/>
<evidence type="ECO:0000313" key="1">
    <source>
        <dbReference type="EMBL" id="RWX78911.1"/>
    </source>
</evidence>
<comment type="caution">
    <text evidence="1">The sequence shown here is derived from an EMBL/GenBank/DDBJ whole genome shotgun (WGS) entry which is preliminary data.</text>
</comment>
<protein>
    <submittedName>
        <fullName evidence="1">DUF2793 domain-containing protein</fullName>
    </submittedName>
</protein>